<dbReference type="PANTHER" id="PTHR16771">
    <property type="entry name" value="26 PROTEASOME COMPLEX SUBUNIT DSS1"/>
    <property type="match status" value="1"/>
</dbReference>
<reference evidence="8" key="1">
    <citation type="submission" date="2016-11" db="UniProtKB">
        <authorList>
            <consortium name="WormBaseParasite"/>
        </authorList>
    </citation>
    <scope>IDENTIFICATION</scope>
</reference>
<comment type="subcellular location">
    <subcellularLocation>
        <location evidence="2">Nucleus</location>
    </subcellularLocation>
</comment>
<keyword evidence="2" id="KW-0647">Proteasome</keyword>
<evidence type="ECO:0000256" key="1">
    <source>
        <dbReference type="ARBA" id="ARBA00034491"/>
    </source>
</evidence>
<evidence type="ECO:0000313" key="7">
    <source>
        <dbReference type="Proteomes" id="UP000659654"/>
    </source>
</evidence>
<dbReference type="PANTHER" id="PTHR16771:SF0">
    <property type="entry name" value="26S PROTEASOME COMPLEX SUBUNIT SEM1"/>
    <property type="match status" value="1"/>
</dbReference>
<dbReference type="GO" id="GO:0008541">
    <property type="term" value="C:proteasome regulatory particle, lid subcomplex"/>
    <property type="evidence" value="ECO:0007669"/>
    <property type="project" value="UniProtKB-UniRule"/>
</dbReference>
<dbReference type="Proteomes" id="UP000659654">
    <property type="component" value="Unassembled WGS sequence"/>
</dbReference>
<comment type="similarity">
    <text evidence="1 2">Belongs to the DSS1/SEM1 family.</text>
</comment>
<dbReference type="WBParaSite" id="BXY_0615900.1">
    <property type="protein sequence ID" value="BXY_0615900.1"/>
    <property type="gene ID" value="BXY_0615900"/>
</dbReference>
<proteinExistence type="inferred from homology"/>
<organism evidence="6 8">
    <name type="scientific">Bursaphelenchus xylophilus</name>
    <name type="common">Pinewood nematode worm</name>
    <name type="synonym">Aphelenchoides xylophilus</name>
    <dbReference type="NCBI Taxonomy" id="6326"/>
    <lineage>
        <taxon>Eukaryota</taxon>
        <taxon>Metazoa</taxon>
        <taxon>Ecdysozoa</taxon>
        <taxon>Nematoda</taxon>
        <taxon>Chromadorea</taxon>
        <taxon>Rhabditida</taxon>
        <taxon>Tylenchina</taxon>
        <taxon>Tylenchomorpha</taxon>
        <taxon>Aphelenchoidea</taxon>
        <taxon>Aphelenchoididae</taxon>
        <taxon>Bursaphelenchus</taxon>
    </lineage>
</organism>
<dbReference type="GO" id="GO:0043248">
    <property type="term" value="P:proteasome assembly"/>
    <property type="evidence" value="ECO:0007669"/>
    <property type="project" value="UniProtKB-UniRule"/>
</dbReference>
<evidence type="ECO:0000313" key="4">
    <source>
        <dbReference type="EMBL" id="CAD5222878.1"/>
    </source>
</evidence>
<dbReference type="Proteomes" id="UP000582659">
    <property type="component" value="Unassembled WGS sequence"/>
</dbReference>
<dbReference type="EMBL" id="CAJFDI010000003">
    <property type="protein sequence ID" value="CAD5222878.1"/>
    <property type="molecule type" value="Genomic_DNA"/>
</dbReference>
<comment type="function">
    <text evidence="2">Component of the 26S proteasome, a multiprotein complex involved in the ATP-dependent degradation of ubiquitinated proteins.</text>
</comment>
<sequence length="95" mass="11379">MTEKDPKPTSEESKKKDKVEVDTVPIETDQTAEEQYHNYDDDEFEEFPAHEELLDLPTEETNDVNVWEDNWEDENVEQDFYKQLREELQSVGKRI</sequence>
<feature type="region of interest" description="Disordered" evidence="3">
    <location>
        <begin position="1"/>
        <end position="37"/>
    </location>
</feature>
<accession>A0A1I7RZI8</accession>
<evidence type="ECO:0000313" key="5">
    <source>
        <dbReference type="EMBL" id="CAG9111284.1"/>
    </source>
</evidence>
<dbReference type="OrthoDB" id="5586203at2759"/>
<dbReference type="GO" id="GO:0000724">
    <property type="term" value="P:double-strand break repair via homologous recombination"/>
    <property type="evidence" value="ECO:0007669"/>
    <property type="project" value="TreeGrafter"/>
</dbReference>
<gene>
    <name evidence="4" type="ORF">BXYJ_LOCUS7699</name>
</gene>
<dbReference type="GO" id="GO:0006406">
    <property type="term" value="P:mRNA export from nucleus"/>
    <property type="evidence" value="ECO:0007669"/>
    <property type="project" value="UniProtKB-UniRule"/>
</dbReference>
<dbReference type="AlphaFoldDB" id="A0A1I7RZI8"/>
<evidence type="ECO:0000313" key="8">
    <source>
        <dbReference type="WBParaSite" id="BXY_0615900.1"/>
    </source>
</evidence>
<reference evidence="5" key="2">
    <citation type="submission" date="2020-08" db="EMBL/GenBank/DDBJ databases">
        <authorList>
            <person name="Kikuchi T."/>
        </authorList>
    </citation>
    <scope>NUCLEOTIDE SEQUENCE</scope>
    <source>
        <strain evidence="4">Ka4C1</strain>
    </source>
</reference>
<dbReference type="SMART" id="SM01385">
    <property type="entry name" value="DSS1_SEM1"/>
    <property type="match status" value="1"/>
</dbReference>
<dbReference type="Pfam" id="PF05160">
    <property type="entry name" value="DSS1_SEM1"/>
    <property type="match status" value="1"/>
</dbReference>
<dbReference type="GO" id="GO:0005634">
    <property type="term" value="C:nucleus"/>
    <property type="evidence" value="ECO:0007669"/>
    <property type="project" value="UniProtKB-SubCell"/>
</dbReference>
<evidence type="ECO:0000313" key="6">
    <source>
        <dbReference type="Proteomes" id="UP000095284"/>
    </source>
</evidence>
<dbReference type="InterPro" id="IPR007834">
    <property type="entry name" value="DSS1_SEM1"/>
</dbReference>
<feature type="compositionally biased region" description="Basic and acidic residues" evidence="3">
    <location>
        <begin position="1"/>
        <end position="21"/>
    </location>
</feature>
<keyword evidence="7" id="KW-1185">Reference proteome</keyword>
<keyword evidence="2" id="KW-0539">Nucleus</keyword>
<dbReference type="Proteomes" id="UP000095284">
    <property type="component" value="Unplaced"/>
</dbReference>
<name>A0A1I7RZI8_BURXY</name>
<evidence type="ECO:0000256" key="2">
    <source>
        <dbReference type="RuleBase" id="RU369057"/>
    </source>
</evidence>
<evidence type="ECO:0000256" key="3">
    <source>
        <dbReference type="SAM" id="MobiDB-lite"/>
    </source>
</evidence>
<protein>
    <recommendedName>
        <fullName evidence="2">26S proteasome complex subunit dss-1</fullName>
    </recommendedName>
</protein>
<dbReference type="EMBL" id="CAJFCV020000003">
    <property type="protein sequence ID" value="CAG9111284.1"/>
    <property type="molecule type" value="Genomic_DNA"/>
</dbReference>